<feature type="domain" description="FCP1 homology" evidence="10">
    <location>
        <begin position="16"/>
        <end position="197"/>
    </location>
</feature>
<dbReference type="InterPro" id="IPR039189">
    <property type="entry name" value="Fcp1"/>
</dbReference>
<dbReference type="SUPFAM" id="SSF56784">
    <property type="entry name" value="HAD-like"/>
    <property type="match status" value="1"/>
</dbReference>
<dbReference type="GeneID" id="24922546"/>
<dbReference type="CDD" id="cd00027">
    <property type="entry name" value="BRCT"/>
    <property type="match status" value="1"/>
</dbReference>
<dbReference type="AlphaFoldDB" id="D8M2C8"/>
<dbReference type="InterPro" id="IPR036420">
    <property type="entry name" value="BRCT_dom_sf"/>
</dbReference>
<dbReference type="PANTHER" id="PTHR23081">
    <property type="entry name" value="RNA POLYMERASE II CTD PHOSPHATASE"/>
    <property type="match status" value="1"/>
</dbReference>
<evidence type="ECO:0000259" key="10">
    <source>
        <dbReference type="PROSITE" id="PS50969"/>
    </source>
</evidence>
<dbReference type="InterPro" id="IPR001357">
    <property type="entry name" value="BRCT_dom"/>
</dbReference>
<keyword evidence="3" id="KW-0378">Hydrolase</keyword>
<keyword evidence="8" id="KW-1133">Transmembrane helix</keyword>
<evidence type="ECO:0000256" key="2">
    <source>
        <dbReference type="ARBA" id="ARBA00013081"/>
    </source>
</evidence>
<dbReference type="GO" id="GO:0005634">
    <property type="term" value="C:nucleus"/>
    <property type="evidence" value="ECO:0007669"/>
    <property type="project" value="UniProtKB-SubCell"/>
</dbReference>
<feature type="compositionally biased region" description="Basic and acidic residues" evidence="7">
    <location>
        <begin position="355"/>
        <end position="373"/>
    </location>
</feature>
<dbReference type="Proteomes" id="UP000008312">
    <property type="component" value="Unassembled WGS sequence"/>
</dbReference>
<dbReference type="OrthoDB" id="10249888at2759"/>
<evidence type="ECO:0000259" key="9">
    <source>
        <dbReference type="PROSITE" id="PS50172"/>
    </source>
</evidence>
<evidence type="ECO:0000256" key="8">
    <source>
        <dbReference type="SAM" id="Phobius"/>
    </source>
</evidence>
<dbReference type="EMBL" id="FN668648">
    <property type="protein sequence ID" value="CBK22223.2"/>
    <property type="molecule type" value="Genomic_DNA"/>
</dbReference>
<evidence type="ECO:0000256" key="3">
    <source>
        <dbReference type="ARBA" id="ARBA00022801"/>
    </source>
</evidence>
<feature type="domain" description="BRCT" evidence="9">
    <location>
        <begin position="243"/>
        <end position="335"/>
    </location>
</feature>
<evidence type="ECO:0000256" key="5">
    <source>
        <dbReference type="ARBA" id="ARBA00047761"/>
    </source>
</evidence>
<comment type="catalytic activity">
    <reaction evidence="6">
        <text>O-phospho-L-threonyl-[protein] + H2O = L-threonyl-[protein] + phosphate</text>
        <dbReference type="Rhea" id="RHEA:47004"/>
        <dbReference type="Rhea" id="RHEA-COMP:11060"/>
        <dbReference type="Rhea" id="RHEA-COMP:11605"/>
        <dbReference type="ChEBI" id="CHEBI:15377"/>
        <dbReference type="ChEBI" id="CHEBI:30013"/>
        <dbReference type="ChEBI" id="CHEBI:43474"/>
        <dbReference type="ChEBI" id="CHEBI:61977"/>
        <dbReference type="EC" id="3.1.3.16"/>
    </reaction>
</comment>
<evidence type="ECO:0000256" key="4">
    <source>
        <dbReference type="ARBA" id="ARBA00023242"/>
    </source>
</evidence>
<comment type="subcellular location">
    <subcellularLocation>
        <location evidence="1">Nucleus</location>
    </subcellularLocation>
</comment>
<dbReference type="Gene3D" id="3.40.50.1000">
    <property type="entry name" value="HAD superfamily/HAD-like"/>
    <property type="match status" value="1"/>
</dbReference>
<dbReference type="InterPro" id="IPR004274">
    <property type="entry name" value="FCP1_dom"/>
</dbReference>
<accession>D8M2C8</accession>
<dbReference type="Pfam" id="PF03031">
    <property type="entry name" value="NIF"/>
    <property type="match status" value="1"/>
</dbReference>
<dbReference type="Gene3D" id="3.20.20.80">
    <property type="entry name" value="Glycosidases"/>
    <property type="match status" value="1"/>
</dbReference>
<sequence length="680" mass="78224">MATCKQESLVNQKRLLAARRLGLVFDLDNTLMEQSDDPRCSVAPSFGIPNIHFIQFKRNNQLSKHTIILRPEVQSILTELSKYYELSIYTNGVRTYAQAIIESIDPKHQLFGSRVIARDDVPDNSETNFFNNFLPASKDISFVLPGLERLGVVVDDSVEVWKDRAIVLHIPKFCFWRSFLKCYETGGKKVETMFEAVGWIINNDSMNIVKDTLVQIHQQFYARAQQRDTGVPSTSVGEVIGQLRASLFRNTLIYFDETFSKRDPKSQYLFSLVKQMGGKIAEAYTPDVTHVVSAGVETELLKKLCLNPPCKLVSEQWIIGCYSFVQRISAKRYPVRGIEQLRERLENPRAFQQFDPKEEEKSVKGSKEADQTKRNTKQMAVDPDLEDVLEEMKENEESEEIEEEFFDDDFAFPELASQPRYNKQPPQPQARSDRDISFNKRNREFIILMLSLLLFTTLLVYCYGNTLPNEGHTQDVVPSEEVFERGLVSEELDKESILKESSLFSRDRSVKRSGDIPVLGFVTPWNNRTILEYSMYHLDGYDIAKLFKSKFTHISPCWLQIRRNQAKRLFVDGIHDIDKGWMEELRSGCDDPSTCLKIVPRFVWEAEGFHEEDLHVLGEIITSTLEEYSFDGLILEFGFSKDMLFLYKLIRNAIGADKQLILVAHPQAGKSCFLCSMQSL</sequence>
<keyword evidence="8" id="KW-0472">Membrane</keyword>
<evidence type="ECO:0000256" key="7">
    <source>
        <dbReference type="SAM" id="MobiDB-lite"/>
    </source>
</evidence>
<comment type="catalytic activity">
    <reaction evidence="5">
        <text>O-phospho-L-seryl-[protein] + H2O = L-seryl-[protein] + phosphate</text>
        <dbReference type="Rhea" id="RHEA:20629"/>
        <dbReference type="Rhea" id="RHEA-COMP:9863"/>
        <dbReference type="Rhea" id="RHEA-COMP:11604"/>
        <dbReference type="ChEBI" id="CHEBI:15377"/>
        <dbReference type="ChEBI" id="CHEBI:29999"/>
        <dbReference type="ChEBI" id="CHEBI:43474"/>
        <dbReference type="ChEBI" id="CHEBI:83421"/>
        <dbReference type="EC" id="3.1.3.16"/>
    </reaction>
</comment>
<gene>
    <name evidence="11" type="ORF">GSBLH_T00006422001</name>
</gene>
<dbReference type="InterPro" id="IPR023214">
    <property type="entry name" value="HAD_sf"/>
</dbReference>
<dbReference type="InParanoid" id="D8M2C8"/>
<dbReference type="Gene3D" id="3.40.50.10190">
    <property type="entry name" value="BRCT domain"/>
    <property type="match status" value="1"/>
</dbReference>
<reference evidence="11" key="1">
    <citation type="submission" date="2010-02" db="EMBL/GenBank/DDBJ databases">
        <title>Sequencing and annotation of the Blastocystis hominis genome.</title>
        <authorList>
            <person name="Wincker P."/>
        </authorList>
    </citation>
    <scope>NUCLEOTIDE SEQUENCE</scope>
    <source>
        <strain evidence="11">Singapore isolate B</strain>
    </source>
</reference>
<keyword evidence="8" id="KW-0812">Transmembrane</keyword>
<dbReference type="SUPFAM" id="SSF52113">
    <property type="entry name" value="BRCT domain"/>
    <property type="match status" value="1"/>
</dbReference>
<feature type="transmembrane region" description="Helical" evidence="8">
    <location>
        <begin position="445"/>
        <end position="464"/>
    </location>
</feature>
<proteinExistence type="predicted"/>
<keyword evidence="4" id="KW-0539">Nucleus</keyword>
<evidence type="ECO:0000256" key="6">
    <source>
        <dbReference type="ARBA" id="ARBA00048336"/>
    </source>
</evidence>
<dbReference type="EC" id="3.1.3.16" evidence="2"/>
<dbReference type="SMART" id="SM00577">
    <property type="entry name" value="CPDc"/>
    <property type="match status" value="1"/>
</dbReference>
<dbReference type="InterPro" id="IPR036412">
    <property type="entry name" value="HAD-like_sf"/>
</dbReference>
<dbReference type="RefSeq" id="XP_012896271.1">
    <property type="nucleotide sequence ID" value="XM_013040817.1"/>
</dbReference>
<evidence type="ECO:0000256" key="1">
    <source>
        <dbReference type="ARBA" id="ARBA00004123"/>
    </source>
</evidence>
<dbReference type="PROSITE" id="PS50969">
    <property type="entry name" value="FCP1"/>
    <property type="match status" value="1"/>
</dbReference>
<name>D8M2C8_BLAHO</name>
<feature type="region of interest" description="Disordered" evidence="7">
    <location>
        <begin position="347"/>
        <end position="383"/>
    </location>
</feature>
<dbReference type="GO" id="GO:0008420">
    <property type="term" value="F:RNA polymerase II CTD heptapeptide repeat phosphatase activity"/>
    <property type="evidence" value="ECO:0007669"/>
    <property type="project" value="InterPro"/>
</dbReference>
<evidence type="ECO:0000313" key="12">
    <source>
        <dbReference type="Proteomes" id="UP000008312"/>
    </source>
</evidence>
<protein>
    <recommendedName>
        <fullName evidence="2">protein-serine/threonine phosphatase</fullName>
        <ecNumber evidence="2">3.1.3.16</ecNumber>
    </recommendedName>
</protein>
<dbReference type="PANTHER" id="PTHR23081:SF36">
    <property type="entry name" value="RNA POLYMERASE II SUBUNIT A C-TERMINAL DOMAIN PHOSPHATASE"/>
    <property type="match status" value="1"/>
</dbReference>
<dbReference type="PROSITE" id="PS50172">
    <property type="entry name" value="BRCT"/>
    <property type="match status" value="1"/>
</dbReference>
<keyword evidence="12" id="KW-1185">Reference proteome</keyword>
<evidence type="ECO:0000313" key="11">
    <source>
        <dbReference type="EMBL" id="CBK22223.2"/>
    </source>
</evidence>
<organism evidence="11">
    <name type="scientific">Blastocystis hominis</name>
    <dbReference type="NCBI Taxonomy" id="12968"/>
    <lineage>
        <taxon>Eukaryota</taxon>
        <taxon>Sar</taxon>
        <taxon>Stramenopiles</taxon>
        <taxon>Bigyra</taxon>
        <taxon>Opalozoa</taxon>
        <taxon>Opalinata</taxon>
        <taxon>Blastocystidae</taxon>
        <taxon>Blastocystis</taxon>
    </lineage>
</organism>